<comment type="similarity">
    <text evidence="1 7">Belongs to the class-II pyridine nucleotide-disulfide oxidoreductase family.</text>
</comment>
<dbReference type="InterPro" id="IPR005982">
    <property type="entry name" value="Thioredox_Rdtase"/>
</dbReference>
<dbReference type="GO" id="GO:0004791">
    <property type="term" value="F:thioredoxin-disulfide reductase (NADPH) activity"/>
    <property type="evidence" value="ECO:0007669"/>
    <property type="project" value="UniProtKB-UniRule"/>
</dbReference>
<keyword evidence="2 7" id="KW-0285">Flavoprotein</keyword>
<dbReference type="NCBIfam" id="TIGR01292">
    <property type="entry name" value="TRX_reduct"/>
    <property type="match status" value="1"/>
</dbReference>
<protein>
    <recommendedName>
        <fullName evidence="7">Thioredoxin reductase</fullName>
        <ecNumber evidence="7">1.8.1.9</ecNumber>
    </recommendedName>
</protein>
<evidence type="ECO:0000313" key="11">
    <source>
        <dbReference type="Proteomes" id="UP000035268"/>
    </source>
</evidence>
<dbReference type="PATRIC" id="fig|1609981.3.peg.457"/>
<sequence>MENLVILGTGSAGLTAAVYAARADLEPVVVEGDQPGGQLTTTTEVENYPGFPEAIDGSELMQRMHQQAERFGTRFVMASAKDSDFSGDTKKVVLTNGETLEATAVIIATGARAKYLGLDSEQKLIGRGVSACATCDGAFFRDVPVAVVGGGDTAMEEATFLTKFASKVYVVHRRDELRASKIMADRASANDKIEFIWNSVVEEVLGVDENRVTGVQLRDREKDEVRRLEVEGLFLAIGHKPNTDAFRGQLEMDGKGYLHADGTRTHVDGVFAAGDVQDAVYRQAVTAAGSGCMAALEAERYIEANRE</sequence>
<reference evidence="10 11" key="2">
    <citation type="journal article" date="2016" name="ISME J.">
        <title>Characterization of the first cultured representative of Verrucomicrobia subdivision 5 indicates the proposal of a novel phylum.</title>
        <authorList>
            <person name="Spring S."/>
            <person name="Bunk B."/>
            <person name="Sproer C."/>
            <person name="Schumann P."/>
            <person name="Rohde M."/>
            <person name="Tindall B.J."/>
            <person name="Klenk H.P."/>
        </authorList>
    </citation>
    <scope>NUCLEOTIDE SEQUENCE [LARGE SCALE GENOMIC DNA]</scope>
    <source>
        <strain evidence="10 11">L21-Fru-AB</strain>
    </source>
</reference>
<keyword evidence="8" id="KW-0521">NADP</keyword>
<name>A0A0G3EBM3_9BACT</name>
<evidence type="ECO:0000256" key="2">
    <source>
        <dbReference type="ARBA" id="ARBA00022630"/>
    </source>
</evidence>
<evidence type="ECO:0000313" key="10">
    <source>
        <dbReference type="EMBL" id="AKJ63713.1"/>
    </source>
</evidence>
<dbReference type="InterPro" id="IPR023753">
    <property type="entry name" value="FAD/NAD-binding_dom"/>
</dbReference>
<dbReference type="AlphaFoldDB" id="A0A0G3EBM3"/>
<evidence type="ECO:0000256" key="3">
    <source>
        <dbReference type="ARBA" id="ARBA00022827"/>
    </source>
</evidence>
<comment type="cofactor">
    <cofactor evidence="8">
        <name>FAD</name>
        <dbReference type="ChEBI" id="CHEBI:57692"/>
    </cofactor>
    <text evidence="8">Binds 1 FAD per subunit.</text>
</comment>
<dbReference type="OrthoDB" id="9806179at2"/>
<evidence type="ECO:0000256" key="8">
    <source>
        <dbReference type="RuleBase" id="RU003881"/>
    </source>
</evidence>
<dbReference type="RefSeq" id="WP_052881120.1">
    <property type="nucleotide sequence ID" value="NZ_CP010904.1"/>
</dbReference>
<dbReference type="PANTHER" id="PTHR48105">
    <property type="entry name" value="THIOREDOXIN REDUCTASE 1-RELATED-RELATED"/>
    <property type="match status" value="1"/>
</dbReference>
<dbReference type="EMBL" id="CP010904">
    <property type="protein sequence ID" value="AKJ63713.1"/>
    <property type="molecule type" value="Genomic_DNA"/>
</dbReference>
<evidence type="ECO:0000256" key="1">
    <source>
        <dbReference type="ARBA" id="ARBA00009333"/>
    </source>
</evidence>
<dbReference type="EC" id="1.8.1.9" evidence="7"/>
<proteinExistence type="inferred from homology"/>
<keyword evidence="5" id="KW-1015">Disulfide bond</keyword>
<dbReference type="Proteomes" id="UP000035268">
    <property type="component" value="Chromosome"/>
</dbReference>
<evidence type="ECO:0000259" key="9">
    <source>
        <dbReference type="Pfam" id="PF07992"/>
    </source>
</evidence>
<dbReference type="GO" id="GO:0005737">
    <property type="term" value="C:cytoplasm"/>
    <property type="evidence" value="ECO:0007669"/>
    <property type="project" value="InterPro"/>
</dbReference>
<keyword evidence="3 7" id="KW-0274">FAD</keyword>
<evidence type="ECO:0000256" key="4">
    <source>
        <dbReference type="ARBA" id="ARBA00023002"/>
    </source>
</evidence>
<dbReference type="InterPro" id="IPR036188">
    <property type="entry name" value="FAD/NAD-bd_sf"/>
</dbReference>
<evidence type="ECO:0000256" key="5">
    <source>
        <dbReference type="ARBA" id="ARBA00023157"/>
    </source>
</evidence>
<comment type="subunit">
    <text evidence="7">Homodimer.</text>
</comment>
<dbReference type="Gene3D" id="3.50.50.60">
    <property type="entry name" value="FAD/NAD(P)-binding domain"/>
    <property type="match status" value="2"/>
</dbReference>
<dbReference type="SUPFAM" id="SSF51905">
    <property type="entry name" value="FAD/NAD(P)-binding domain"/>
    <property type="match status" value="1"/>
</dbReference>
<evidence type="ECO:0000256" key="7">
    <source>
        <dbReference type="RuleBase" id="RU003880"/>
    </source>
</evidence>
<organism evidence="10 11">
    <name type="scientific">Kiritimatiella glycovorans</name>
    <dbReference type="NCBI Taxonomy" id="1307763"/>
    <lineage>
        <taxon>Bacteria</taxon>
        <taxon>Pseudomonadati</taxon>
        <taxon>Kiritimatiellota</taxon>
        <taxon>Kiritimatiellia</taxon>
        <taxon>Kiritimatiellales</taxon>
        <taxon>Kiritimatiellaceae</taxon>
        <taxon>Kiritimatiella</taxon>
    </lineage>
</organism>
<keyword evidence="4 7" id="KW-0560">Oxidoreductase</keyword>
<dbReference type="GO" id="GO:0019430">
    <property type="term" value="P:removal of superoxide radicals"/>
    <property type="evidence" value="ECO:0007669"/>
    <property type="project" value="UniProtKB-UniRule"/>
</dbReference>
<dbReference type="Pfam" id="PF07992">
    <property type="entry name" value="Pyr_redox_2"/>
    <property type="match status" value="1"/>
</dbReference>
<dbReference type="STRING" id="1307763.L21SP4_00433"/>
<keyword evidence="6 7" id="KW-0676">Redox-active center</keyword>
<dbReference type="PRINTS" id="PR00368">
    <property type="entry name" value="FADPNR"/>
</dbReference>
<reference evidence="11" key="1">
    <citation type="submission" date="2015-02" db="EMBL/GenBank/DDBJ databases">
        <title>Description and complete genome sequence of the first cultured representative of the subdivision 5 of the Verrucomicrobia phylum.</title>
        <authorList>
            <person name="Spring S."/>
            <person name="Bunk B."/>
            <person name="Sproer C."/>
            <person name="Klenk H.-P."/>
        </authorList>
    </citation>
    <scope>NUCLEOTIDE SEQUENCE [LARGE SCALE GENOMIC DNA]</scope>
    <source>
        <strain evidence="11">L21-Fru-AB</strain>
    </source>
</reference>
<gene>
    <name evidence="10" type="primary">trxB</name>
    <name evidence="10" type="ORF">L21SP4_00433</name>
</gene>
<dbReference type="InterPro" id="IPR050097">
    <property type="entry name" value="Ferredoxin-NADP_redctase_2"/>
</dbReference>
<comment type="catalytic activity">
    <reaction evidence="7">
        <text>[thioredoxin]-dithiol + NADP(+) = [thioredoxin]-disulfide + NADPH + H(+)</text>
        <dbReference type="Rhea" id="RHEA:20345"/>
        <dbReference type="Rhea" id="RHEA-COMP:10698"/>
        <dbReference type="Rhea" id="RHEA-COMP:10700"/>
        <dbReference type="ChEBI" id="CHEBI:15378"/>
        <dbReference type="ChEBI" id="CHEBI:29950"/>
        <dbReference type="ChEBI" id="CHEBI:50058"/>
        <dbReference type="ChEBI" id="CHEBI:57783"/>
        <dbReference type="ChEBI" id="CHEBI:58349"/>
        <dbReference type="EC" id="1.8.1.9"/>
    </reaction>
</comment>
<dbReference type="InterPro" id="IPR008255">
    <property type="entry name" value="Pyr_nucl-diS_OxRdtase_2_AS"/>
</dbReference>
<evidence type="ECO:0000256" key="6">
    <source>
        <dbReference type="ARBA" id="ARBA00023284"/>
    </source>
</evidence>
<dbReference type="PROSITE" id="PS00573">
    <property type="entry name" value="PYRIDINE_REDOX_2"/>
    <property type="match status" value="1"/>
</dbReference>
<accession>A0A0G3EBM3</accession>
<feature type="domain" description="FAD/NAD(P)-binding" evidence="9">
    <location>
        <begin position="3"/>
        <end position="291"/>
    </location>
</feature>
<keyword evidence="11" id="KW-1185">Reference proteome</keyword>
<dbReference type="KEGG" id="vbl:L21SP4_00433"/>
<dbReference type="PRINTS" id="PR00469">
    <property type="entry name" value="PNDRDTASEII"/>
</dbReference>